<dbReference type="EMBL" id="CP137539">
    <property type="protein sequence ID" value="WOP57432.1"/>
    <property type="molecule type" value="Genomic_DNA"/>
</dbReference>
<dbReference type="AlphaFoldDB" id="A0AAX4FN66"/>
<protein>
    <submittedName>
        <fullName evidence="1">Uncharacterized protein</fullName>
    </submittedName>
</protein>
<organism evidence="1 2">
    <name type="scientific">Xanthomonas euvesicatoria</name>
    <dbReference type="NCBI Taxonomy" id="456327"/>
    <lineage>
        <taxon>Bacteria</taxon>
        <taxon>Pseudomonadati</taxon>
        <taxon>Pseudomonadota</taxon>
        <taxon>Gammaproteobacteria</taxon>
        <taxon>Lysobacterales</taxon>
        <taxon>Lysobacteraceae</taxon>
        <taxon>Xanthomonas</taxon>
    </lineage>
</organism>
<evidence type="ECO:0000313" key="2">
    <source>
        <dbReference type="Proteomes" id="UP001304429"/>
    </source>
</evidence>
<gene>
    <name evidence="1" type="ORF">R5577_04510</name>
</gene>
<dbReference type="RefSeq" id="WP_146200102.1">
    <property type="nucleotide sequence ID" value="NZ_CAVLHJ010000018.1"/>
</dbReference>
<reference evidence="1" key="1">
    <citation type="submission" date="2023-10" db="EMBL/GenBank/DDBJ databases">
        <title>Comparative Genomic Analysis of Tomato Bacterial Spot Xanthomonads Reveals A New Lineage of Xanthomonas euvesicatoria.</title>
        <authorList>
            <person name="Huang C.-J."/>
            <person name="Wu T.-L."/>
            <person name="Wu Y.-L."/>
            <person name="Wang R.-S."/>
            <person name="Lin Y.-C."/>
        </authorList>
    </citation>
    <scope>NUCLEOTIDE SEQUENCE</scope>
    <source>
        <strain evidence="1">T0319-01</strain>
    </source>
</reference>
<evidence type="ECO:0000313" key="1">
    <source>
        <dbReference type="EMBL" id="WOP57432.1"/>
    </source>
</evidence>
<name>A0AAX4FN66_XANEU</name>
<sequence length="93" mass="10113">MTSTTPVRDGIYSAIILESERLPAKDPKPPQYMNAEELSNYIKKQIQDSYVDGAASLVQASLLPTEQAALAEKARWSQMAAQNAESAAFVSLP</sequence>
<proteinExistence type="predicted"/>
<accession>A0AAX4FN66</accession>
<dbReference type="Proteomes" id="UP001304429">
    <property type="component" value="Chromosome"/>
</dbReference>